<keyword evidence="2" id="KW-1185">Reference proteome</keyword>
<dbReference type="AlphaFoldDB" id="A0AAV4NBQ0"/>
<sequence>MSNKKLLCLRKFHLTESPYVEFKHEGKRMEIDDILGIVAVMWYKDECSVHSRSGKQKSQILRRGTSDAMKKSCERIDLGEDLLLSLDNPSKTSTSS</sequence>
<reference evidence="1 2" key="1">
    <citation type="submission" date="2021-06" db="EMBL/GenBank/DDBJ databases">
        <title>Caerostris darwini draft genome.</title>
        <authorList>
            <person name="Kono N."/>
            <person name="Arakawa K."/>
        </authorList>
    </citation>
    <scope>NUCLEOTIDE SEQUENCE [LARGE SCALE GENOMIC DNA]</scope>
</reference>
<name>A0AAV4NBQ0_9ARAC</name>
<accession>A0AAV4NBQ0</accession>
<evidence type="ECO:0000313" key="2">
    <source>
        <dbReference type="Proteomes" id="UP001054837"/>
    </source>
</evidence>
<dbReference type="EMBL" id="BPLQ01001493">
    <property type="protein sequence ID" value="GIX82237.1"/>
    <property type="molecule type" value="Genomic_DNA"/>
</dbReference>
<protein>
    <submittedName>
        <fullName evidence="1">Uncharacterized protein</fullName>
    </submittedName>
</protein>
<proteinExistence type="predicted"/>
<gene>
    <name evidence="1" type="ORF">CDAR_370981</name>
</gene>
<dbReference type="Proteomes" id="UP001054837">
    <property type="component" value="Unassembled WGS sequence"/>
</dbReference>
<organism evidence="1 2">
    <name type="scientific">Caerostris darwini</name>
    <dbReference type="NCBI Taxonomy" id="1538125"/>
    <lineage>
        <taxon>Eukaryota</taxon>
        <taxon>Metazoa</taxon>
        <taxon>Ecdysozoa</taxon>
        <taxon>Arthropoda</taxon>
        <taxon>Chelicerata</taxon>
        <taxon>Arachnida</taxon>
        <taxon>Araneae</taxon>
        <taxon>Araneomorphae</taxon>
        <taxon>Entelegynae</taxon>
        <taxon>Araneoidea</taxon>
        <taxon>Araneidae</taxon>
        <taxon>Caerostris</taxon>
    </lineage>
</organism>
<evidence type="ECO:0000313" key="1">
    <source>
        <dbReference type="EMBL" id="GIX82237.1"/>
    </source>
</evidence>
<comment type="caution">
    <text evidence="1">The sequence shown here is derived from an EMBL/GenBank/DDBJ whole genome shotgun (WGS) entry which is preliminary data.</text>
</comment>